<comment type="caution">
    <text evidence="1">The sequence shown here is derived from an EMBL/GenBank/DDBJ whole genome shotgun (WGS) entry which is preliminary data.</text>
</comment>
<dbReference type="Proteomes" id="UP000010523">
    <property type="component" value="Unassembled WGS sequence"/>
</dbReference>
<name>I3DUT4_BACMT</name>
<reference evidence="1 2" key="1">
    <citation type="journal article" date="2012" name="Appl. Environ. Microbiol.">
        <title>Genome Sequence of Thermotolerant Bacillus methanolicus: Features and Regulation Related to Methylotrophy and Production of L-Lysine and L-Glutamate from Methanol.</title>
        <authorList>
            <person name="Heggeset T.M."/>
            <person name="Krog A."/>
            <person name="Balzer S."/>
            <person name="Wentzel A."/>
            <person name="Ellingsen T.E."/>
            <person name="Brautaset T."/>
        </authorList>
    </citation>
    <scope>NUCLEOTIDE SEQUENCE [LARGE SCALE GENOMIC DNA]</scope>
    <source>
        <strain evidence="1 2">PB1</strain>
    </source>
</reference>
<dbReference type="AlphaFoldDB" id="I3DUT4"/>
<evidence type="ECO:0000313" key="1">
    <source>
        <dbReference type="EMBL" id="EIJ78005.1"/>
    </source>
</evidence>
<organism evidence="1 2">
    <name type="scientific">Bacillus methanolicus PB1</name>
    <dbReference type="NCBI Taxonomy" id="997296"/>
    <lineage>
        <taxon>Bacteria</taxon>
        <taxon>Bacillati</taxon>
        <taxon>Bacillota</taxon>
        <taxon>Bacilli</taxon>
        <taxon>Bacillales</taxon>
        <taxon>Bacillaceae</taxon>
        <taxon>Bacillus</taxon>
    </lineage>
</organism>
<dbReference type="PATRIC" id="fig|997296.3.peg.2219"/>
<proteinExistence type="predicted"/>
<sequence>MDAWIEISGTSDVTLPVKKGQAYPFYYVSISEIPFQTRN</sequence>
<keyword evidence="2" id="KW-1185">Reference proteome</keyword>
<dbReference type="EMBL" id="AFEU01000003">
    <property type="protein sequence ID" value="EIJ78005.1"/>
    <property type="molecule type" value="Genomic_DNA"/>
</dbReference>
<accession>I3DUT4</accession>
<gene>
    <name evidence="1" type="ORF">PB1_10574</name>
</gene>
<protein>
    <submittedName>
        <fullName evidence="1">Uncharacterized protein</fullName>
    </submittedName>
</protein>
<evidence type="ECO:0000313" key="2">
    <source>
        <dbReference type="Proteomes" id="UP000010523"/>
    </source>
</evidence>